<proteinExistence type="predicted"/>
<sequence length="319" mass="35902">MVAAQVDPLAVMRIKNLQLRAKAVVEGFYNGLHRSPSHGFSVEFSEYRPYTVGDDLRGLDWKLFARSDRYYIKKFEDETNRRCYLVLDQSQSMGFGSLDYSKIEYARTMVATLAYYLTQQRDSVGLMTFDETIGDYISARNRPGHLRQILVALSREVGGSGTDIDAPLQQIASLIRRRGLVILISDLLAPVESLQTNLAYLRSRGHEVMLLRIIDPAETQLQIQSPSMVVDMESGKEIYIDPESARRDYVNRFEEHGRQLQAICESLGVDFFPILTDQPIEQVLFHLVNSQQRRSARTARSGMLANANGSGASPSGGAR</sequence>
<name>A0A5C6DRH7_9BACT</name>
<dbReference type="Pfam" id="PF01882">
    <property type="entry name" value="DUF58"/>
    <property type="match status" value="1"/>
</dbReference>
<dbReference type="InterPro" id="IPR002881">
    <property type="entry name" value="DUF58"/>
</dbReference>
<dbReference type="SMART" id="SM00327">
    <property type="entry name" value="VWA"/>
    <property type="match status" value="1"/>
</dbReference>
<reference evidence="3 4" key="1">
    <citation type="submission" date="2019-02" db="EMBL/GenBank/DDBJ databases">
        <title>Deep-cultivation of Planctomycetes and their phenomic and genomic characterization uncovers novel biology.</title>
        <authorList>
            <person name="Wiegand S."/>
            <person name="Jogler M."/>
            <person name="Boedeker C."/>
            <person name="Pinto D."/>
            <person name="Vollmers J."/>
            <person name="Rivas-Marin E."/>
            <person name="Kohn T."/>
            <person name="Peeters S.H."/>
            <person name="Heuer A."/>
            <person name="Rast P."/>
            <person name="Oberbeckmann S."/>
            <person name="Bunk B."/>
            <person name="Jeske O."/>
            <person name="Meyerdierks A."/>
            <person name="Storesund J.E."/>
            <person name="Kallscheuer N."/>
            <person name="Luecker S."/>
            <person name="Lage O.M."/>
            <person name="Pohl T."/>
            <person name="Merkel B.J."/>
            <person name="Hornburger P."/>
            <person name="Mueller R.-W."/>
            <person name="Bruemmer F."/>
            <person name="Labrenz M."/>
            <person name="Spormann A.M."/>
            <person name="Op Den Camp H."/>
            <person name="Overmann J."/>
            <person name="Amann R."/>
            <person name="Jetten M.S.M."/>
            <person name="Mascher T."/>
            <person name="Medema M.H."/>
            <person name="Devos D.P."/>
            <person name="Kaster A.-K."/>
            <person name="Ovreas L."/>
            <person name="Rohde M."/>
            <person name="Galperin M.Y."/>
            <person name="Jogler C."/>
        </authorList>
    </citation>
    <scope>NUCLEOTIDE SEQUENCE [LARGE SCALE GENOMIC DNA]</scope>
    <source>
        <strain evidence="3 4">Q31b</strain>
    </source>
</reference>
<dbReference type="OrthoDB" id="9780819at2"/>
<dbReference type="SUPFAM" id="SSF53300">
    <property type="entry name" value="vWA-like"/>
    <property type="match status" value="1"/>
</dbReference>
<protein>
    <submittedName>
        <fullName evidence="3">VWA domain containing CoxE-like protein</fullName>
    </submittedName>
</protein>
<feature type="domain" description="VWFA" evidence="2">
    <location>
        <begin position="80"/>
        <end position="264"/>
    </location>
</feature>
<dbReference type="InterPro" id="IPR002035">
    <property type="entry name" value="VWF_A"/>
</dbReference>
<comment type="caution">
    <text evidence="3">The sequence shown here is derived from an EMBL/GenBank/DDBJ whole genome shotgun (WGS) entry which is preliminary data.</text>
</comment>
<keyword evidence="4" id="KW-1185">Reference proteome</keyword>
<dbReference type="PANTHER" id="PTHR33608">
    <property type="entry name" value="BLL2464 PROTEIN"/>
    <property type="match status" value="1"/>
</dbReference>
<evidence type="ECO:0000313" key="4">
    <source>
        <dbReference type="Proteomes" id="UP000315471"/>
    </source>
</evidence>
<dbReference type="PANTHER" id="PTHR33608:SF7">
    <property type="entry name" value="DUF58 DOMAIN-CONTAINING PROTEIN"/>
    <property type="match status" value="1"/>
</dbReference>
<evidence type="ECO:0000313" key="3">
    <source>
        <dbReference type="EMBL" id="TWU38804.1"/>
    </source>
</evidence>
<evidence type="ECO:0000256" key="1">
    <source>
        <dbReference type="SAM" id="MobiDB-lite"/>
    </source>
</evidence>
<dbReference type="Gene3D" id="3.40.50.410">
    <property type="entry name" value="von Willebrand factor, type A domain"/>
    <property type="match status" value="1"/>
</dbReference>
<accession>A0A5C6DRH7</accession>
<dbReference type="EMBL" id="SJPY01000006">
    <property type="protein sequence ID" value="TWU38804.1"/>
    <property type="molecule type" value="Genomic_DNA"/>
</dbReference>
<dbReference type="InterPro" id="IPR036465">
    <property type="entry name" value="vWFA_dom_sf"/>
</dbReference>
<gene>
    <name evidence="3" type="ORF">Q31b_38820</name>
</gene>
<dbReference type="Proteomes" id="UP000315471">
    <property type="component" value="Unassembled WGS sequence"/>
</dbReference>
<dbReference type="AlphaFoldDB" id="A0A5C6DRH7"/>
<feature type="region of interest" description="Disordered" evidence="1">
    <location>
        <begin position="298"/>
        <end position="319"/>
    </location>
</feature>
<organism evidence="3 4">
    <name type="scientific">Novipirellula aureliae</name>
    <dbReference type="NCBI Taxonomy" id="2527966"/>
    <lineage>
        <taxon>Bacteria</taxon>
        <taxon>Pseudomonadati</taxon>
        <taxon>Planctomycetota</taxon>
        <taxon>Planctomycetia</taxon>
        <taxon>Pirellulales</taxon>
        <taxon>Pirellulaceae</taxon>
        <taxon>Novipirellula</taxon>
    </lineage>
</organism>
<evidence type="ECO:0000259" key="2">
    <source>
        <dbReference type="SMART" id="SM00327"/>
    </source>
</evidence>
<dbReference type="RefSeq" id="WP_146601124.1">
    <property type="nucleotide sequence ID" value="NZ_SJPY01000006.1"/>
</dbReference>